<evidence type="ECO:0000313" key="2">
    <source>
        <dbReference type="EMBL" id="MBC5672569.1"/>
    </source>
</evidence>
<reference evidence="2 3" key="1">
    <citation type="submission" date="2020-08" db="EMBL/GenBank/DDBJ databases">
        <title>Genome public.</title>
        <authorList>
            <person name="Liu C."/>
            <person name="Sun Q."/>
        </authorList>
    </citation>
    <scope>NUCLEOTIDE SEQUENCE [LARGE SCALE GENOMIC DNA]</scope>
    <source>
        <strain evidence="2 3">NSJ-34</strain>
    </source>
</reference>
<sequence length="239" mass="27619">MFQEIKKYKKWKVLYNLKEPEVKISIIITLIFCAGLYLCDFEKNFSVFAQTVCDILGIVCGGLLGLIGFSVAGIAFITSLFDNKQMKIIEATGQEEKIENIMMSYVFSAFISGIVFIFLVFQIIFIKGPTQQIESALFWVVSVADVYSILFCVFYIISLSYNTIELYKLKNTYQKVTELEKSLYESVNEVRIDFIIKALMELCDESLESIHSKMQMFIENSEIKDKNEILQYLNSHYNK</sequence>
<keyword evidence="3" id="KW-1185">Reference proteome</keyword>
<evidence type="ECO:0000256" key="1">
    <source>
        <dbReference type="SAM" id="Phobius"/>
    </source>
</evidence>
<evidence type="ECO:0000313" key="3">
    <source>
        <dbReference type="Proteomes" id="UP000654573"/>
    </source>
</evidence>
<organism evidence="2 3">
    <name type="scientific">Blautia celeris</name>
    <dbReference type="NCBI Taxonomy" id="2763026"/>
    <lineage>
        <taxon>Bacteria</taxon>
        <taxon>Bacillati</taxon>
        <taxon>Bacillota</taxon>
        <taxon>Clostridia</taxon>
        <taxon>Lachnospirales</taxon>
        <taxon>Lachnospiraceae</taxon>
        <taxon>Blautia</taxon>
    </lineage>
</organism>
<feature type="transmembrane region" description="Helical" evidence="1">
    <location>
        <begin position="137"/>
        <end position="161"/>
    </location>
</feature>
<feature type="transmembrane region" description="Helical" evidence="1">
    <location>
        <begin position="21"/>
        <end position="39"/>
    </location>
</feature>
<comment type="caution">
    <text evidence="2">The sequence shown here is derived from an EMBL/GenBank/DDBJ whole genome shotgun (WGS) entry which is preliminary data.</text>
</comment>
<gene>
    <name evidence="2" type="ORF">H8S76_09940</name>
</gene>
<dbReference type="RefSeq" id="WP_186971047.1">
    <property type="nucleotide sequence ID" value="NZ_JACOOU010000003.1"/>
</dbReference>
<feature type="transmembrane region" description="Helical" evidence="1">
    <location>
        <begin position="55"/>
        <end position="81"/>
    </location>
</feature>
<keyword evidence="1" id="KW-0812">Transmembrane</keyword>
<dbReference type="EMBL" id="JACOOU010000003">
    <property type="protein sequence ID" value="MBC5672569.1"/>
    <property type="molecule type" value="Genomic_DNA"/>
</dbReference>
<name>A0ABR7FBI0_9FIRM</name>
<keyword evidence="1" id="KW-0472">Membrane</keyword>
<protein>
    <submittedName>
        <fullName evidence="2">Uncharacterized protein</fullName>
    </submittedName>
</protein>
<keyword evidence="1" id="KW-1133">Transmembrane helix</keyword>
<accession>A0ABR7FBI0</accession>
<feature type="transmembrane region" description="Helical" evidence="1">
    <location>
        <begin position="102"/>
        <end position="125"/>
    </location>
</feature>
<dbReference type="Proteomes" id="UP000654573">
    <property type="component" value="Unassembled WGS sequence"/>
</dbReference>
<proteinExistence type="predicted"/>